<reference evidence="2 3" key="1">
    <citation type="submission" date="2011-10" db="EMBL/GenBank/DDBJ databases">
        <title>Genome sequence of Gluconobacter morbifer G707, isolated from Drosophila gut.</title>
        <authorList>
            <person name="Lee W.-J."/>
            <person name="Kim E.-K."/>
        </authorList>
    </citation>
    <scope>NUCLEOTIDE SEQUENCE [LARGE SCALE GENOMIC DNA]</scope>
    <source>
        <strain evidence="2 3">G707</strain>
    </source>
</reference>
<dbReference type="Proteomes" id="UP000004949">
    <property type="component" value="Unassembled WGS sequence"/>
</dbReference>
<dbReference type="eggNOG" id="COG5283">
    <property type="taxonomic scope" value="Bacteria"/>
</dbReference>
<evidence type="ECO:0000313" key="2">
    <source>
        <dbReference type="EMBL" id="EHH68377.1"/>
    </source>
</evidence>
<name>G6XIR9_9PROT</name>
<proteinExistence type="predicted"/>
<dbReference type="STRING" id="1088869.GMO_11470"/>
<dbReference type="PATRIC" id="fig|1088869.3.peg.1145"/>
<evidence type="ECO:0000313" key="3">
    <source>
        <dbReference type="Proteomes" id="UP000004949"/>
    </source>
</evidence>
<feature type="region of interest" description="Disordered" evidence="1">
    <location>
        <begin position="619"/>
        <end position="645"/>
    </location>
</feature>
<dbReference type="OrthoDB" id="8410204at2"/>
<dbReference type="AlphaFoldDB" id="G6XIR9"/>
<accession>G6XIR9</accession>
<sequence length="684" mass="72694">MAGGKGFSVTITAVDKVTKTLDDITKKTRETFQPFRNLYASVNRLSQVSGLNQVGNSLRDVGRGARDVFDRVSSIVAPLGAITGAASLAGMYRMVAAWSQWGSQLRFASQGIGVSTQRLSSWEAAAQIAGASAGTMTSALRGLGQNMYDAVGGRNASFVALMNGWHIAFRKTALEGRNASEVFPKIAERIAALKDPFAQSQAAAIAFGGAGEALLPFLRRGAQGMRDYQREAERYLHVTPQTTAAADAFRMAQTRLTLAVQGLGNRISERLSPTLTPLLNQFAEWLATSPQVTTAVNTLGTAVEQFASWVRAINWQSVGHELQIWGQRISALTGLVGGPENALKGLVAFMTGSMLLKMAAPWTHLALAIGRVGLTIAQVAGVFTPQGLLISTSAALIGAGALGIYKHWAGISQFFSNMWANVRASFDDAWEHISHTIDLFRNSWIGHAVGGIARGMSRAAHAVMGLASPGVPYQAGTLLKDTGANQQQYQTFARSVAGIEGARYDQMGGSSGRFAGRYQMGSQEISEAARYLGVQEPTRQQFLGNPGMQEQFFEAYTDMHARYLSQHSAAYRNASPQEKLSILGYAHNQGAGGAAKWLETGRAGHDAYGTSGTRYSDSVSLNLSRRPSGETVNITPSSGTTAGASGSMTIQVQAAPGTHASVLSKEGAIHDARVVHNNVTGVMA</sequence>
<keyword evidence="3" id="KW-1185">Reference proteome</keyword>
<gene>
    <name evidence="2" type="ORF">GMO_11470</name>
</gene>
<protein>
    <submittedName>
        <fullName evidence="2">Uncharacterized protein</fullName>
    </submittedName>
</protein>
<comment type="caution">
    <text evidence="2">The sequence shown here is derived from an EMBL/GenBank/DDBJ whole genome shotgun (WGS) entry which is preliminary data.</text>
</comment>
<dbReference type="EMBL" id="AGQV01000002">
    <property type="protein sequence ID" value="EHH68377.1"/>
    <property type="molecule type" value="Genomic_DNA"/>
</dbReference>
<dbReference type="RefSeq" id="WP_008851296.1">
    <property type="nucleotide sequence ID" value="NZ_AGQV01000002.1"/>
</dbReference>
<organism evidence="2 3">
    <name type="scientific">Gluconobacter morbifer G707</name>
    <dbReference type="NCBI Taxonomy" id="1088869"/>
    <lineage>
        <taxon>Bacteria</taxon>
        <taxon>Pseudomonadati</taxon>
        <taxon>Pseudomonadota</taxon>
        <taxon>Alphaproteobacteria</taxon>
        <taxon>Acetobacterales</taxon>
        <taxon>Acetobacteraceae</taxon>
        <taxon>Gluconobacter</taxon>
    </lineage>
</organism>
<evidence type="ECO:0000256" key="1">
    <source>
        <dbReference type="SAM" id="MobiDB-lite"/>
    </source>
</evidence>
<feature type="compositionally biased region" description="Polar residues" evidence="1">
    <location>
        <begin position="619"/>
        <end position="636"/>
    </location>
</feature>